<reference evidence="1 2" key="1">
    <citation type="journal article" date="2012" name="Nat. Genet.">
        <title>Plasmodium cynomolgi genome sequences provide insight into Plasmodium vivax and the monkey malaria clade.</title>
        <authorList>
            <person name="Tachibana S."/>
            <person name="Sullivan S.A."/>
            <person name="Kawai S."/>
            <person name="Nakamura S."/>
            <person name="Kim H.R."/>
            <person name="Goto N."/>
            <person name="Arisue N."/>
            <person name="Palacpac N.M.Q."/>
            <person name="Honma H."/>
            <person name="Yagi M."/>
            <person name="Tougan T."/>
            <person name="Katakai Y."/>
            <person name="Kaneko O."/>
            <person name="Mita T."/>
            <person name="Kita K."/>
            <person name="Yasutomi Y."/>
            <person name="Sutton P.L."/>
            <person name="Shakhbatyan R."/>
            <person name="Horii T."/>
            <person name="Yasunaga T."/>
            <person name="Barnwell J.W."/>
            <person name="Escalante A.A."/>
            <person name="Carlton J.M."/>
            <person name="Tanabe K."/>
        </authorList>
    </citation>
    <scope>NUCLEOTIDE SEQUENCE [LARGE SCALE GENOMIC DNA]</scope>
    <source>
        <strain evidence="1 2">B</strain>
    </source>
</reference>
<dbReference type="eggNOG" id="ENOG502QY35">
    <property type="taxonomic scope" value="Eukaryota"/>
</dbReference>
<dbReference type="AlphaFoldDB" id="K6UEJ9"/>
<organism evidence="1 2">
    <name type="scientific">Plasmodium cynomolgi (strain B)</name>
    <dbReference type="NCBI Taxonomy" id="1120755"/>
    <lineage>
        <taxon>Eukaryota</taxon>
        <taxon>Sar</taxon>
        <taxon>Alveolata</taxon>
        <taxon>Apicomplexa</taxon>
        <taxon>Aconoidasida</taxon>
        <taxon>Haemosporida</taxon>
        <taxon>Plasmodiidae</taxon>
        <taxon>Plasmodium</taxon>
        <taxon>Plasmodium (Plasmodium)</taxon>
    </lineage>
</organism>
<sequence>MVINTTMWQSYIHKSYDKVSNAFIKTSKSLLKRTSNIGYFEEAEVDAEAKAAERGREALGGRTGAKGGGSYDGVEAGSKVKNARARLLRSRLSGEANRETDEDSFFTNNFDLINKTLREDNKWGEENRERMMGKCKKLLDSNDTVKLYNEIDDLYEERVLLVKFINYYMDITEKHKRELQKIQTSYEILLTENEQLSQNNITLKRHIDLLLTGDTHAQE</sequence>
<dbReference type="PhylomeDB" id="K6UEJ9"/>
<dbReference type="VEuPathDB" id="PlasmoDB:PCYB_133550"/>
<evidence type="ECO:0000313" key="1">
    <source>
        <dbReference type="EMBL" id="GAB68481.1"/>
    </source>
</evidence>
<accession>K6UEJ9</accession>
<keyword evidence="2" id="KW-1185">Reference proteome</keyword>
<dbReference type="OrthoDB" id="372823at2759"/>
<dbReference type="OMA" id="VINTTMW"/>
<gene>
    <name evidence="1" type="ORF">PCYB_133550</name>
</gene>
<proteinExistence type="predicted"/>
<evidence type="ECO:0000313" key="2">
    <source>
        <dbReference type="Proteomes" id="UP000006319"/>
    </source>
</evidence>
<dbReference type="KEGG" id="pcy:PCYB_133550"/>
<dbReference type="EMBL" id="DF157105">
    <property type="protein sequence ID" value="GAB68481.1"/>
    <property type="molecule type" value="Genomic_DNA"/>
</dbReference>
<dbReference type="Proteomes" id="UP000006319">
    <property type="component" value="Chromosome 13"/>
</dbReference>
<dbReference type="RefSeq" id="XP_004224428.1">
    <property type="nucleotide sequence ID" value="XM_004224380.1"/>
</dbReference>
<dbReference type="GeneID" id="14694855"/>
<protein>
    <submittedName>
        <fullName evidence="1">Uncharacterized protein</fullName>
    </submittedName>
</protein>
<name>K6UEJ9_PLACD</name>